<keyword evidence="2" id="KW-0520">NAD</keyword>
<dbReference type="CDD" id="cd01407">
    <property type="entry name" value="SIR2-fam"/>
    <property type="match status" value="1"/>
</dbReference>
<dbReference type="Gene3D" id="3.40.50.1220">
    <property type="entry name" value="TPP-binding domain"/>
    <property type="match status" value="1"/>
</dbReference>
<feature type="binding site" evidence="3">
    <location>
        <position position="169"/>
    </location>
    <ligand>
        <name>Zn(2+)</name>
        <dbReference type="ChEBI" id="CHEBI:29105"/>
    </ligand>
</feature>
<keyword evidence="3" id="KW-0479">Metal-binding</keyword>
<accession>A0ABQ7JA57</accession>
<dbReference type="InterPro" id="IPR029035">
    <property type="entry name" value="DHS-like_NAD/FAD-binding_dom"/>
</dbReference>
<protein>
    <submittedName>
        <fullName evidence="5">Histone deacetylase SIR2</fullName>
    </submittedName>
</protein>
<dbReference type="Pfam" id="PF02146">
    <property type="entry name" value="SIR2"/>
    <property type="match status" value="1"/>
</dbReference>
<feature type="domain" description="Deacetylase sirtuin-type" evidence="4">
    <location>
        <begin position="10"/>
        <end position="301"/>
    </location>
</feature>
<evidence type="ECO:0000256" key="2">
    <source>
        <dbReference type="ARBA" id="ARBA00023027"/>
    </source>
</evidence>
<evidence type="ECO:0000259" key="4">
    <source>
        <dbReference type="PROSITE" id="PS50305"/>
    </source>
</evidence>
<feature type="binding site" evidence="3">
    <location>
        <position position="198"/>
    </location>
    <ligand>
        <name>Zn(2+)</name>
        <dbReference type="ChEBI" id="CHEBI:29105"/>
    </ligand>
</feature>
<keyword evidence="1" id="KW-0808">Transferase</keyword>
<dbReference type="PANTHER" id="PTHR11085:SF10">
    <property type="entry name" value="NAD-DEPENDENT PROTEIN DEACYLASE SIRTUIN-5, MITOCHONDRIAL-RELATED"/>
    <property type="match status" value="1"/>
</dbReference>
<organism evidence="5 6">
    <name type="scientific">Cardiosporidium cionae</name>
    <dbReference type="NCBI Taxonomy" id="476202"/>
    <lineage>
        <taxon>Eukaryota</taxon>
        <taxon>Sar</taxon>
        <taxon>Alveolata</taxon>
        <taxon>Apicomplexa</taxon>
        <taxon>Aconoidasida</taxon>
        <taxon>Nephromycida</taxon>
        <taxon>Cardiosporidium</taxon>
    </lineage>
</organism>
<gene>
    <name evidence="5" type="primary">SIR2</name>
    <name evidence="5" type="ORF">IE077_002774</name>
</gene>
<name>A0ABQ7JA57_9APIC</name>
<reference evidence="5 6" key="1">
    <citation type="journal article" date="2020" name="bioRxiv">
        <title>Metabolic contributions of an alphaproteobacterial endosymbiont in the apicomplexan Cardiosporidium cionae.</title>
        <authorList>
            <person name="Hunter E.S."/>
            <person name="Paight C.J."/>
            <person name="Lane C.E."/>
        </authorList>
    </citation>
    <scope>NUCLEOTIDE SEQUENCE [LARGE SCALE GENOMIC DNA]</scope>
    <source>
        <strain evidence="5">ESH_2018</strain>
    </source>
</reference>
<keyword evidence="6" id="KW-1185">Reference proteome</keyword>
<evidence type="ECO:0000256" key="1">
    <source>
        <dbReference type="ARBA" id="ARBA00022679"/>
    </source>
</evidence>
<evidence type="ECO:0000313" key="5">
    <source>
        <dbReference type="EMBL" id="KAF8820814.1"/>
    </source>
</evidence>
<dbReference type="PANTHER" id="PTHR11085">
    <property type="entry name" value="NAD-DEPENDENT PROTEIN DEACYLASE SIRTUIN-5, MITOCHONDRIAL-RELATED"/>
    <property type="match status" value="1"/>
</dbReference>
<dbReference type="InterPro" id="IPR026590">
    <property type="entry name" value="Ssirtuin_cat_dom"/>
</dbReference>
<dbReference type="InterPro" id="IPR050134">
    <property type="entry name" value="NAD-dep_sirtuin_deacylases"/>
</dbReference>
<feature type="active site" description="Proton acceptor" evidence="3">
    <location>
        <position position="131"/>
    </location>
</feature>
<dbReference type="Proteomes" id="UP000823046">
    <property type="component" value="Unassembled WGS sequence"/>
</dbReference>
<dbReference type="PROSITE" id="PS50305">
    <property type="entry name" value="SIRTUIN"/>
    <property type="match status" value="1"/>
</dbReference>
<dbReference type="EMBL" id="JADAQX010000295">
    <property type="protein sequence ID" value="KAF8820814.1"/>
    <property type="molecule type" value="Genomic_DNA"/>
</dbReference>
<dbReference type="InterPro" id="IPR026591">
    <property type="entry name" value="Sirtuin_cat_small_dom_sf"/>
</dbReference>
<feature type="binding site" evidence="3">
    <location>
        <position position="172"/>
    </location>
    <ligand>
        <name>Zn(2+)</name>
        <dbReference type="ChEBI" id="CHEBI:29105"/>
    </ligand>
</feature>
<evidence type="ECO:0000313" key="6">
    <source>
        <dbReference type="Proteomes" id="UP000823046"/>
    </source>
</evidence>
<dbReference type="Gene3D" id="3.30.1600.10">
    <property type="entry name" value="SIR2/SIRT2 'Small Domain"/>
    <property type="match status" value="1"/>
</dbReference>
<sequence>MGALISSAPKQTQTITFKDLASELAKANYAIALTGAGISAESGIPTFRNPSDGIWERYDPVTYATIWGFWRNPEKIWELLVDVMQEMDPLPNDSHYAMAALERLGVLKSIITQNVDNLHQEAGSKCVVEYHGNLMKSLARVFFVASTISFIATERAIRGLPRYDNQAKCTSCGKTMDLSKELLRDPHFTASLPPMCLCGYPMKPTAVLFGERVPRCVCTRAAKEVQKCDLLLVVGTSASVSPASNLPRIAMKNGAQVIEINITETALTNRVSDKIIRESSSGLLQTVQLLDAKNEDAIQIA</sequence>
<comment type="caution">
    <text evidence="5">The sequence shown here is derived from an EMBL/GenBank/DDBJ whole genome shotgun (WGS) entry which is preliminary data.</text>
</comment>
<proteinExistence type="predicted"/>
<dbReference type="InterPro" id="IPR003000">
    <property type="entry name" value="Sirtuin"/>
</dbReference>
<dbReference type="SUPFAM" id="SSF52467">
    <property type="entry name" value="DHS-like NAD/FAD-binding domain"/>
    <property type="match status" value="1"/>
</dbReference>
<evidence type="ECO:0000256" key="3">
    <source>
        <dbReference type="PROSITE-ProRule" id="PRU00236"/>
    </source>
</evidence>
<feature type="binding site" evidence="3">
    <location>
        <position position="196"/>
    </location>
    <ligand>
        <name>Zn(2+)</name>
        <dbReference type="ChEBI" id="CHEBI:29105"/>
    </ligand>
</feature>
<keyword evidence="3" id="KW-0862">Zinc</keyword>